<feature type="binding site" evidence="6">
    <location>
        <position position="200"/>
    </location>
    <ligand>
        <name>molybdate</name>
        <dbReference type="ChEBI" id="CHEBI:36264"/>
    </ligand>
</feature>
<evidence type="ECO:0000256" key="7">
    <source>
        <dbReference type="SAM" id="SignalP"/>
    </source>
</evidence>
<dbReference type="PIRSF" id="PIRSF004846">
    <property type="entry name" value="ModA"/>
    <property type="match status" value="1"/>
</dbReference>
<feature type="binding site" evidence="6">
    <location>
        <position position="182"/>
    </location>
    <ligand>
        <name>molybdate</name>
        <dbReference type="ChEBI" id="CHEBI:36264"/>
    </ligand>
</feature>
<evidence type="ECO:0000256" key="1">
    <source>
        <dbReference type="ARBA" id="ARBA00009175"/>
    </source>
</evidence>
<keyword evidence="9" id="KW-1185">Reference proteome</keyword>
<organism evidence="8 9">
    <name type="scientific">Kushneria sinocarnis</name>
    <dbReference type="NCBI Taxonomy" id="595502"/>
    <lineage>
        <taxon>Bacteria</taxon>
        <taxon>Pseudomonadati</taxon>
        <taxon>Pseudomonadota</taxon>
        <taxon>Gammaproteobacteria</taxon>
        <taxon>Oceanospirillales</taxon>
        <taxon>Halomonadaceae</taxon>
        <taxon>Kushneria</taxon>
    </lineage>
</organism>
<keyword evidence="3 6" id="KW-0479">Metal-binding</keyword>
<dbReference type="InterPro" id="IPR050682">
    <property type="entry name" value="ModA/WtpA"/>
</dbReference>
<reference evidence="8 9" key="1">
    <citation type="submission" date="2018-10" db="EMBL/GenBank/DDBJ databases">
        <title>Genomic Encyclopedia of Type Strains, Phase IV (KMG-IV): sequencing the most valuable type-strain genomes for metagenomic binning, comparative biology and taxonomic classification.</title>
        <authorList>
            <person name="Goeker M."/>
        </authorList>
    </citation>
    <scope>NUCLEOTIDE SEQUENCE [LARGE SCALE GENOMIC DNA]</scope>
    <source>
        <strain evidence="8 9">DSM 23229</strain>
    </source>
</reference>
<evidence type="ECO:0000313" key="9">
    <source>
        <dbReference type="Proteomes" id="UP000281975"/>
    </source>
</evidence>
<dbReference type="PANTHER" id="PTHR30632:SF17">
    <property type="entry name" value="MOLYBDATE-BINDING PROTEIN MODA"/>
    <property type="match status" value="1"/>
</dbReference>
<dbReference type="RefSeq" id="WP_121171517.1">
    <property type="nucleotide sequence ID" value="NZ_RBIN01000002.1"/>
</dbReference>
<feature type="signal peptide" evidence="7">
    <location>
        <begin position="1"/>
        <end position="30"/>
    </location>
</feature>
<dbReference type="EMBL" id="RBIN01000002">
    <property type="protein sequence ID" value="RKR06819.1"/>
    <property type="molecule type" value="Genomic_DNA"/>
</dbReference>
<feature type="chain" id="PRO_5019403632" evidence="7">
    <location>
        <begin position="31"/>
        <end position="268"/>
    </location>
</feature>
<dbReference type="GO" id="GO:0030288">
    <property type="term" value="C:outer membrane-bounded periplasmic space"/>
    <property type="evidence" value="ECO:0007669"/>
    <property type="project" value="TreeGrafter"/>
</dbReference>
<dbReference type="NCBIfam" id="TIGR01256">
    <property type="entry name" value="modA"/>
    <property type="match status" value="1"/>
</dbReference>
<dbReference type="OrthoDB" id="9785015at2"/>
<evidence type="ECO:0000256" key="5">
    <source>
        <dbReference type="ARBA" id="ARBA00062515"/>
    </source>
</evidence>
<dbReference type="PANTHER" id="PTHR30632">
    <property type="entry name" value="MOLYBDATE-BINDING PERIPLASMIC PROTEIN"/>
    <property type="match status" value="1"/>
</dbReference>
<name>A0A420X027_9GAMM</name>
<gene>
    <name evidence="8" type="ORF">C7446_0818</name>
</gene>
<dbReference type="FunFam" id="3.40.190.10:FF:000035">
    <property type="entry name" value="Molybdate ABC transporter substrate-binding protein"/>
    <property type="match status" value="1"/>
</dbReference>
<dbReference type="Proteomes" id="UP000281975">
    <property type="component" value="Unassembled WGS sequence"/>
</dbReference>
<dbReference type="GO" id="GO:1901359">
    <property type="term" value="F:tungstate binding"/>
    <property type="evidence" value="ECO:0007669"/>
    <property type="project" value="UniProtKB-ARBA"/>
</dbReference>
<dbReference type="InterPro" id="IPR005950">
    <property type="entry name" value="ModA"/>
</dbReference>
<comment type="caution">
    <text evidence="8">The sequence shown here is derived from an EMBL/GenBank/DDBJ whole genome shotgun (WGS) entry which is preliminary data.</text>
</comment>
<dbReference type="GO" id="GO:0046872">
    <property type="term" value="F:metal ion binding"/>
    <property type="evidence" value="ECO:0007669"/>
    <property type="project" value="UniProtKB-KW"/>
</dbReference>
<protein>
    <submittedName>
        <fullName evidence="8">Molybdate transport system substrate-binding protein</fullName>
    </submittedName>
</protein>
<evidence type="ECO:0000256" key="4">
    <source>
        <dbReference type="ARBA" id="ARBA00022729"/>
    </source>
</evidence>
<dbReference type="Gene3D" id="3.40.190.10">
    <property type="entry name" value="Periplasmic binding protein-like II"/>
    <property type="match status" value="2"/>
</dbReference>
<keyword evidence="4 7" id="KW-0732">Signal</keyword>
<evidence type="ECO:0000256" key="6">
    <source>
        <dbReference type="PIRSR" id="PIRSR004846-1"/>
    </source>
</evidence>
<keyword evidence="2 6" id="KW-0500">Molybdenum</keyword>
<comment type="subunit">
    <text evidence="5">The complex is composed of two ATP-binding proteins (ModC), two transmembrane proteins (ModB) and a solute-binding protein (ModA).</text>
</comment>
<evidence type="ECO:0000313" key="8">
    <source>
        <dbReference type="EMBL" id="RKR06819.1"/>
    </source>
</evidence>
<feature type="binding site" evidence="6">
    <location>
        <position position="41"/>
    </location>
    <ligand>
        <name>molybdate</name>
        <dbReference type="ChEBI" id="CHEBI:36264"/>
    </ligand>
</feature>
<dbReference type="NCBIfam" id="NF007958">
    <property type="entry name" value="PRK10677.1"/>
    <property type="match status" value="1"/>
</dbReference>
<dbReference type="GO" id="GO:0030973">
    <property type="term" value="F:molybdate ion binding"/>
    <property type="evidence" value="ECO:0007669"/>
    <property type="project" value="TreeGrafter"/>
</dbReference>
<evidence type="ECO:0000256" key="3">
    <source>
        <dbReference type="ARBA" id="ARBA00022723"/>
    </source>
</evidence>
<feature type="binding site" evidence="6">
    <location>
        <position position="69"/>
    </location>
    <ligand>
        <name>molybdate</name>
        <dbReference type="ChEBI" id="CHEBI:36264"/>
    </ligand>
</feature>
<dbReference type="SUPFAM" id="SSF53850">
    <property type="entry name" value="Periplasmic binding protein-like II"/>
    <property type="match status" value="1"/>
</dbReference>
<dbReference type="Pfam" id="PF13531">
    <property type="entry name" value="SBP_bac_11"/>
    <property type="match status" value="1"/>
</dbReference>
<comment type="similarity">
    <text evidence="1">Belongs to the bacterial solute-binding protein ModA family.</text>
</comment>
<accession>A0A420X027</accession>
<proteinExistence type="inferred from homology"/>
<evidence type="ECO:0000256" key="2">
    <source>
        <dbReference type="ARBA" id="ARBA00022505"/>
    </source>
</evidence>
<dbReference type="AlphaFoldDB" id="A0A420X027"/>
<feature type="binding site" evidence="6">
    <location>
        <position position="155"/>
    </location>
    <ligand>
        <name>molybdate</name>
        <dbReference type="ChEBI" id="CHEBI:36264"/>
    </ligand>
</feature>
<sequence>MSEPAPSACKRTLLGVAFTAATLLATTAQAAQQVHVYAAASLTDAMNALVSRYEKTHEDVDIVPVYASSSTVARQIANGAPADLYFSANEKWMNWLDEQGVALSERADLLNNRLALIAPKDSSIDSFTPDADHPLAARLDDGDRLAVGDPDHVPAGIYAGQSLRSLGEWEALAPRLARANDVRAALALVERGEAPLGIVYSTDAEASDDVKTLGYFPADSHKPITYPVALVGEHPDDAARAFRQWLAGSEAAGVFRRFGFQPAGTDDS</sequence>
<dbReference type="GO" id="GO:0015689">
    <property type="term" value="P:molybdate ion transport"/>
    <property type="evidence" value="ECO:0007669"/>
    <property type="project" value="InterPro"/>
</dbReference>